<keyword evidence="3" id="KW-1185">Reference proteome</keyword>
<dbReference type="Proteomes" id="UP000821866">
    <property type="component" value="Chromosome 4"/>
</dbReference>
<gene>
    <name evidence="2" type="ORF">HPB51_018080</name>
</gene>
<accession>A0A9J6E3K0</accession>
<reference evidence="2" key="2">
    <citation type="submission" date="2021-09" db="EMBL/GenBank/DDBJ databases">
        <authorList>
            <person name="Jia N."/>
            <person name="Wang J."/>
            <person name="Shi W."/>
            <person name="Du L."/>
            <person name="Sun Y."/>
            <person name="Zhan W."/>
            <person name="Jiang J."/>
            <person name="Wang Q."/>
            <person name="Zhang B."/>
            <person name="Ji P."/>
            <person name="Sakyi L.B."/>
            <person name="Cui X."/>
            <person name="Yuan T."/>
            <person name="Jiang B."/>
            <person name="Yang W."/>
            <person name="Lam T.T.-Y."/>
            <person name="Chang Q."/>
            <person name="Ding S."/>
            <person name="Wang X."/>
            <person name="Zhu J."/>
            <person name="Ruan X."/>
            <person name="Zhao L."/>
            <person name="Wei J."/>
            <person name="Que T."/>
            <person name="Du C."/>
            <person name="Cheng J."/>
            <person name="Dai P."/>
            <person name="Han X."/>
            <person name="Huang E."/>
            <person name="Gao Y."/>
            <person name="Liu J."/>
            <person name="Shao H."/>
            <person name="Ye R."/>
            <person name="Li L."/>
            <person name="Wei W."/>
            <person name="Wang X."/>
            <person name="Wang C."/>
            <person name="Huo Q."/>
            <person name="Li W."/>
            <person name="Guo W."/>
            <person name="Chen H."/>
            <person name="Chen S."/>
            <person name="Zhou L."/>
            <person name="Zhou L."/>
            <person name="Ni X."/>
            <person name="Tian J."/>
            <person name="Zhou Y."/>
            <person name="Sheng Y."/>
            <person name="Liu T."/>
            <person name="Pan Y."/>
            <person name="Xia L."/>
            <person name="Li J."/>
            <person name="Zhao F."/>
            <person name="Cao W."/>
        </authorList>
    </citation>
    <scope>NUCLEOTIDE SEQUENCE</scope>
    <source>
        <strain evidence="2">Rmic-2018</strain>
        <tissue evidence="2">Larvae</tissue>
    </source>
</reference>
<reference evidence="2" key="1">
    <citation type="journal article" date="2020" name="Cell">
        <title>Large-Scale Comparative Analyses of Tick Genomes Elucidate Their Genetic Diversity and Vector Capacities.</title>
        <authorList>
            <consortium name="Tick Genome and Microbiome Consortium (TIGMIC)"/>
            <person name="Jia N."/>
            <person name="Wang J."/>
            <person name="Shi W."/>
            <person name="Du L."/>
            <person name="Sun Y."/>
            <person name="Zhan W."/>
            <person name="Jiang J.F."/>
            <person name="Wang Q."/>
            <person name="Zhang B."/>
            <person name="Ji P."/>
            <person name="Bell-Sakyi L."/>
            <person name="Cui X.M."/>
            <person name="Yuan T.T."/>
            <person name="Jiang B.G."/>
            <person name="Yang W.F."/>
            <person name="Lam T.T."/>
            <person name="Chang Q.C."/>
            <person name="Ding S.J."/>
            <person name="Wang X.J."/>
            <person name="Zhu J.G."/>
            <person name="Ruan X.D."/>
            <person name="Zhao L."/>
            <person name="Wei J.T."/>
            <person name="Ye R.Z."/>
            <person name="Que T.C."/>
            <person name="Du C.H."/>
            <person name="Zhou Y.H."/>
            <person name="Cheng J.X."/>
            <person name="Dai P.F."/>
            <person name="Guo W.B."/>
            <person name="Han X.H."/>
            <person name="Huang E.J."/>
            <person name="Li L.F."/>
            <person name="Wei W."/>
            <person name="Gao Y.C."/>
            <person name="Liu J.Z."/>
            <person name="Shao H.Z."/>
            <person name="Wang X."/>
            <person name="Wang C.C."/>
            <person name="Yang T.C."/>
            <person name="Huo Q.B."/>
            <person name="Li W."/>
            <person name="Chen H.Y."/>
            <person name="Chen S.E."/>
            <person name="Zhou L.G."/>
            <person name="Ni X.B."/>
            <person name="Tian J.H."/>
            <person name="Sheng Y."/>
            <person name="Liu T."/>
            <person name="Pan Y.S."/>
            <person name="Xia L.Y."/>
            <person name="Li J."/>
            <person name="Zhao F."/>
            <person name="Cao W.C."/>
        </authorList>
    </citation>
    <scope>NUCLEOTIDE SEQUENCE</scope>
    <source>
        <strain evidence="2">Rmic-2018</strain>
    </source>
</reference>
<dbReference type="AlphaFoldDB" id="A0A9J6E3K0"/>
<dbReference type="EMBL" id="JABSTU010000006">
    <property type="protein sequence ID" value="KAH8028677.1"/>
    <property type="molecule type" value="Genomic_DNA"/>
</dbReference>
<evidence type="ECO:0000256" key="1">
    <source>
        <dbReference type="SAM" id="MobiDB-lite"/>
    </source>
</evidence>
<feature type="region of interest" description="Disordered" evidence="1">
    <location>
        <begin position="92"/>
        <end position="117"/>
    </location>
</feature>
<protein>
    <submittedName>
        <fullName evidence="2">Uncharacterized protein</fullName>
    </submittedName>
</protein>
<evidence type="ECO:0000313" key="3">
    <source>
        <dbReference type="Proteomes" id="UP000821866"/>
    </source>
</evidence>
<name>A0A9J6E3K0_RHIMP</name>
<evidence type="ECO:0000313" key="2">
    <source>
        <dbReference type="EMBL" id="KAH8028677.1"/>
    </source>
</evidence>
<organism evidence="2 3">
    <name type="scientific">Rhipicephalus microplus</name>
    <name type="common">Cattle tick</name>
    <name type="synonym">Boophilus microplus</name>
    <dbReference type="NCBI Taxonomy" id="6941"/>
    <lineage>
        <taxon>Eukaryota</taxon>
        <taxon>Metazoa</taxon>
        <taxon>Ecdysozoa</taxon>
        <taxon>Arthropoda</taxon>
        <taxon>Chelicerata</taxon>
        <taxon>Arachnida</taxon>
        <taxon>Acari</taxon>
        <taxon>Parasitiformes</taxon>
        <taxon>Ixodida</taxon>
        <taxon>Ixodoidea</taxon>
        <taxon>Ixodidae</taxon>
        <taxon>Rhipicephalinae</taxon>
        <taxon>Rhipicephalus</taxon>
        <taxon>Boophilus</taxon>
    </lineage>
</organism>
<feature type="compositionally biased region" description="Polar residues" evidence="1">
    <location>
        <begin position="104"/>
        <end position="116"/>
    </location>
</feature>
<feature type="compositionally biased region" description="Basic and acidic residues" evidence="1">
    <location>
        <begin position="92"/>
        <end position="102"/>
    </location>
</feature>
<proteinExistence type="predicted"/>
<comment type="caution">
    <text evidence="2">The sequence shown here is derived from an EMBL/GenBank/DDBJ whole genome shotgun (WGS) entry which is preliminary data.</text>
</comment>
<sequence>MLVSSKLTGKDEKEERNILPTAVVLWLRYLAADLQVAGSNPGCGDCITDGVRPAASPAAAIDDHPLVPLSTTDREDFDVAAALSKRSRDDDASYSLRKEAHTDTAVTPSSDHLSFSLNNRRRNPRRKKWLRRTPEAPRSGCVQSLFLCTVRFLFFSWTITLTSISSRCANKTPGEDFEGSAPYSGSPYQCQLLTRHRWSHNGLLRGTFSSFLVLEASSEGRTTRFRFARSVPPEHVSLYGPQLRVHHARSLPLQCRPCDCFAHVAEARYCTGNYNGCSHHYQSADTCRPRCINWGGRHAADNCICPRWQEEVRPAASAYYAASITPIVCQLPEGEQPAITPAARAKDARDVLIASLLAILQSFATREKSAGSHLRP</sequence>